<evidence type="ECO:0000313" key="7">
    <source>
        <dbReference type="Proteomes" id="UP001190700"/>
    </source>
</evidence>
<dbReference type="GO" id="GO:0016787">
    <property type="term" value="F:hydrolase activity"/>
    <property type="evidence" value="ECO:0007669"/>
    <property type="project" value="UniProtKB-KW"/>
</dbReference>
<evidence type="ECO:0000256" key="4">
    <source>
        <dbReference type="ARBA" id="ARBA00022833"/>
    </source>
</evidence>
<proteinExistence type="predicted"/>
<dbReference type="GO" id="GO:0046872">
    <property type="term" value="F:metal ion binding"/>
    <property type="evidence" value="ECO:0007669"/>
    <property type="project" value="UniProtKB-KW"/>
</dbReference>
<feature type="domain" description="DAPG hydrolase PhiG" evidence="5">
    <location>
        <begin position="93"/>
        <end position="327"/>
    </location>
</feature>
<dbReference type="Proteomes" id="UP001190700">
    <property type="component" value="Unassembled WGS sequence"/>
</dbReference>
<evidence type="ECO:0000256" key="2">
    <source>
        <dbReference type="ARBA" id="ARBA00022723"/>
    </source>
</evidence>
<keyword evidence="7" id="KW-1185">Reference proteome</keyword>
<evidence type="ECO:0000313" key="6">
    <source>
        <dbReference type="EMBL" id="KAK3233772.1"/>
    </source>
</evidence>
<reference evidence="6 7" key="1">
    <citation type="journal article" date="2015" name="Genome Biol. Evol.">
        <title>Comparative Genomics of a Bacterivorous Green Alga Reveals Evolutionary Causalities and Consequences of Phago-Mixotrophic Mode of Nutrition.</title>
        <authorList>
            <person name="Burns J.A."/>
            <person name="Paasch A."/>
            <person name="Narechania A."/>
            <person name="Kim E."/>
        </authorList>
    </citation>
    <scope>NUCLEOTIDE SEQUENCE [LARGE SCALE GENOMIC DNA]</scope>
    <source>
        <strain evidence="6 7">PLY_AMNH</strain>
    </source>
</reference>
<dbReference type="Pfam" id="PF18089">
    <property type="entry name" value="DAPG_hydrolase"/>
    <property type="match status" value="1"/>
</dbReference>
<comment type="cofactor">
    <cofactor evidence="1">
        <name>Zn(2+)</name>
        <dbReference type="ChEBI" id="CHEBI:29105"/>
    </cofactor>
</comment>
<gene>
    <name evidence="6" type="ORF">CYMTET_55956</name>
</gene>
<name>A0AAE0BDD8_9CHLO</name>
<dbReference type="EMBL" id="LGRX02035636">
    <property type="protein sequence ID" value="KAK3233772.1"/>
    <property type="molecule type" value="Genomic_DNA"/>
</dbReference>
<dbReference type="InterPro" id="IPR041526">
    <property type="entry name" value="DAPG_hydrolase"/>
</dbReference>
<evidence type="ECO:0000259" key="5">
    <source>
        <dbReference type="Pfam" id="PF18089"/>
    </source>
</evidence>
<keyword evidence="4" id="KW-0862">Zinc</keyword>
<comment type="caution">
    <text evidence="6">The sequence shown here is derived from an EMBL/GenBank/DDBJ whole genome shotgun (WGS) entry which is preliminary data.</text>
</comment>
<organism evidence="6 7">
    <name type="scientific">Cymbomonas tetramitiformis</name>
    <dbReference type="NCBI Taxonomy" id="36881"/>
    <lineage>
        <taxon>Eukaryota</taxon>
        <taxon>Viridiplantae</taxon>
        <taxon>Chlorophyta</taxon>
        <taxon>Pyramimonadophyceae</taxon>
        <taxon>Pyramimonadales</taxon>
        <taxon>Pyramimonadaceae</taxon>
        <taxon>Cymbomonas</taxon>
    </lineage>
</organism>
<evidence type="ECO:0000256" key="1">
    <source>
        <dbReference type="ARBA" id="ARBA00001947"/>
    </source>
</evidence>
<keyword evidence="3" id="KW-0378">Hydrolase</keyword>
<protein>
    <recommendedName>
        <fullName evidence="5">DAPG hydrolase PhiG domain-containing protein</fullName>
    </recommendedName>
</protein>
<dbReference type="AlphaFoldDB" id="A0AAE0BDD8"/>
<sequence length="346" mass="38704">MNYPASKSSTAAREEIPPLWRVDGNTLDLDNYVKYASQANPRELDAPPSTQGVAAIPSYASLHARSLRVLHRLREEGGLEVPEASNPTDVLPVERITDLLLPGYLPLENGFCRDTSDGSLFVATLTHFPACTGRMLQWWFTYCDASYKYRLWHPDDHVWCTWNEEYTASPVQERKAFHEVNNSHIVTEHLGKAFGHPVEDLHIDFRCPSEYGFTASTCAAAGVQFIVTARPHTANDRSLGHAAAGHMIHIARELPDGSGLELRSRFWVGKGARKLDCGLPPAFLVNMVSQFAFVKSLLLPLSMGLQVFRHASEEFRCLAEILPALFEQEAAPHWKNVSEAEHKVMK</sequence>
<accession>A0AAE0BDD8</accession>
<evidence type="ECO:0000256" key="3">
    <source>
        <dbReference type="ARBA" id="ARBA00022801"/>
    </source>
</evidence>
<keyword evidence="2" id="KW-0479">Metal-binding</keyword>